<dbReference type="PROSITE" id="PS50041">
    <property type="entry name" value="C_TYPE_LECTIN_2"/>
    <property type="match status" value="1"/>
</dbReference>
<accession>A0A8S1C8K3</accession>
<dbReference type="OrthoDB" id="8187082at2759"/>
<evidence type="ECO:0000313" key="4">
    <source>
        <dbReference type="EMBL" id="CAB3363487.1"/>
    </source>
</evidence>
<dbReference type="SUPFAM" id="SSF56436">
    <property type="entry name" value="C-type lectin-like"/>
    <property type="match status" value="1"/>
</dbReference>
<feature type="chain" id="PRO_5035756371" description="C-type lectin domain-containing protein" evidence="2">
    <location>
        <begin position="19"/>
        <end position="309"/>
    </location>
</feature>
<sequence>MRVLAALVLVLAAASTNGQRISTIQLDGTQYFISRLNPYAPELNYFLAYQYCRSLGLQLTSFETKEKADTLSQYMKNAGLNKYEYWTSGNKLGTTMLLWMSTGLPFNATFNYLSHETDIEQADPSINAARHLRDVSVLGKSCMSLSGHDLQWTLSDCGAVKDFICEQTRCYYYNYGSIPVSATQGKPIISTTISTPPSTIYDRPTTPYPYMHNSVAPEDDDPKLEALTELAAEEEQAVEEEVTTEETAAAAAETEYDSSSSSVNEENLEVSSPEDSESDPEQQQQPMQPKRLEDLFPFERTRPISWNRS</sequence>
<evidence type="ECO:0000256" key="1">
    <source>
        <dbReference type="SAM" id="MobiDB-lite"/>
    </source>
</evidence>
<evidence type="ECO:0000313" key="5">
    <source>
        <dbReference type="Proteomes" id="UP000494165"/>
    </source>
</evidence>
<organism evidence="4 5">
    <name type="scientific">Cloeon dipterum</name>
    <dbReference type="NCBI Taxonomy" id="197152"/>
    <lineage>
        <taxon>Eukaryota</taxon>
        <taxon>Metazoa</taxon>
        <taxon>Ecdysozoa</taxon>
        <taxon>Arthropoda</taxon>
        <taxon>Hexapoda</taxon>
        <taxon>Insecta</taxon>
        <taxon>Pterygota</taxon>
        <taxon>Palaeoptera</taxon>
        <taxon>Ephemeroptera</taxon>
        <taxon>Pisciforma</taxon>
        <taxon>Baetidae</taxon>
        <taxon>Cloeon</taxon>
    </lineage>
</organism>
<dbReference type="EMBL" id="CADEPI010000012">
    <property type="protein sequence ID" value="CAB3363487.1"/>
    <property type="molecule type" value="Genomic_DNA"/>
</dbReference>
<feature type="compositionally biased region" description="Acidic residues" evidence="1">
    <location>
        <begin position="266"/>
        <end position="280"/>
    </location>
</feature>
<dbReference type="InterPro" id="IPR001304">
    <property type="entry name" value="C-type_lectin-like"/>
</dbReference>
<name>A0A8S1C8K3_9INSE</name>
<feature type="compositionally biased region" description="Acidic residues" evidence="1">
    <location>
        <begin position="233"/>
        <end position="244"/>
    </location>
</feature>
<dbReference type="CDD" id="cd00037">
    <property type="entry name" value="CLECT"/>
    <property type="match status" value="1"/>
</dbReference>
<reference evidence="4 5" key="1">
    <citation type="submission" date="2020-04" db="EMBL/GenBank/DDBJ databases">
        <authorList>
            <person name="Alioto T."/>
            <person name="Alioto T."/>
            <person name="Gomez Garrido J."/>
        </authorList>
    </citation>
    <scope>NUCLEOTIDE SEQUENCE [LARGE SCALE GENOMIC DNA]</scope>
</reference>
<dbReference type="Gene3D" id="3.10.100.10">
    <property type="entry name" value="Mannose-Binding Protein A, subunit A"/>
    <property type="match status" value="1"/>
</dbReference>
<evidence type="ECO:0000256" key="2">
    <source>
        <dbReference type="SAM" id="SignalP"/>
    </source>
</evidence>
<feature type="region of interest" description="Disordered" evidence="1">
    <location>
        <begin position="195"/>
        <end position="220"/>
    </location>
</feature>
<dbReference type="InterPro" id="IPR016187">
    <property type="entry name" value="CTDL_fold"/>
</dbReference>
<keyword evidence="2" id="KW-0732">Signal</keyword>
<dbReference type="InterPro" id="IPR016186">
    <property type="entry name" value="C-type_lectin-like/link_sf"/>
</dbReference>
<feature type="region of interest" description="Disordered" evidence="1">
    <location>
        <begin position="233"/>
        <end position="309"/>
    </location>
</feature>
<keyword evidence="5" id="KW-1185">Reference proteome</keyword>
<dbReference type="AlphaFoldDB" id="A0A8S1C8K3"/>
<feature type="compositionally biased region" description="Basic and acidic residues" evidence="1">
    <location>
        <begin position="290"/>
        <end position="302"/>
    </location>
</feature>
<feature type="compositionally biased region" description="Low complexity" evidence="1">
    <location>
        <begin position="245"/>
        <end position="265"/>
    </location>
</feature>
<gene>
    <name evidence="4" type="ORF">CLODIP_2_CD02253</name>
</gene>
<protein>
    <recommendedName>
        <fullName evidence="3">C-type lectin domain-containing protein</fullName>
    </recommendedName>
</protein>
<dbReference type="Proteomes" id="UP000494165">
    <property type="component" value="Unassembled WGS sequence"/>
</dbReference>
<feature type="signal peptide" evidence="2">
    <location>
        <begin position="1"/>
        <end position="18"/>
    </location>
</feature>
<feature type="domain" description="C-type lectin" evidence="3">
    <location>
        <begin position="26"/>
        <end position="166"/>
    </location>
</feature>
<evidence type="ECO:0000259" key="3">
    <source>
        <dbReference type="PROSITE" id="PS50041"/>
    </source>
</evidence>
<proteinExistence type="predicted"/>
<comment type="caution">
    <text evidence="4">The sequence shown here is derived from an EMBL/GenBank/DDBJ whole genome shotgun (WGS) entry which is preliminary data.</text>
</comment>